<evidence type="ECO:0000256" key="7">
    <source>
        <dbReference type="ARBA" id="ARBA00022821"/>
    </source>
</evidence>
<keyword evidence="9" id="KW-0560">Oxidoreductase</keyword>
<evidence type="ECO:0000256" key="4">
    <source>
        <dbReference type="ARBA" id="ARBA00022617"/>
    </source>
</evidence>
<evidence type="ECO:0000256" key="1">
    <source>
        <dbReference type="ARBA" id="ARBA00001971"/>
    </source>
</evidence>
<evidence type="ECO:0000256" key="3">
    <source>
        <dbReference type="ARBA" id="ARBA00010617"/>
    </source>
</evidence>
<evidence type="ECO:0000256" key="11">
    <source>
        <dbReference type="ARBA" id="ARBA00023033"/>
    </source>
</evidence>
<keyword evidence="11" id="KW-0503">Monooxygenase</keyword>
<dbReference type="InterPro" id="IPR002401">
    <property type="entry name" value="Cyt_P450_E_grp-I"/>
</dbReference>
<dbReference type="PROSITE" id="PS00086">
    <property type="entry name" value="CYTOCHROME_P450"/>
    <property type="match status" value="1"/>
</dbReference>
<evidence type="ECO:0000256" key="14">
    <source>
        <dbReference type="SAM" id="MobiDB-lite"/>
    </source>
</evidence>
<dbReference type="GO" id="GO:0016709">
    <property type="term" value="F:oxidoreductase activity, acting on paired donors, with incorporation or reduction of molecular oxygen, NAD(P)H as one donor, and incorporation of one atom of oxygen"/>
    <property type="evidence" value="ECO:0007669"/>
    <property type="project" value="UniProtKB-ARBA"/>
</dbReference>
<evidence type="ECO:0000256" key="10">
    <source>
        <dbReference type="ARBA" id="ARBA00023004"/>
    </source>
</evidence>
<gene>
    <name evidence="16" type="ORF">NCGR_LOCUS35364</name>
</gene>
<sequence length="844" mass="94281">MDSLTYYLSLFLLALLPLILLKLKRRDNNGLRLPPGPWWLPVIGSLHHLLGSPLPHHAMADIARRLKAPLIYLKLGEVPVVVASSQDAAREIMKTHDVNFATRPWSPTTKVFLADGVGLVFAPYGALWRQLRKISILELLSARRVQSFRGVREEELGRLVAAIAASPPGEAVNLSQRIAELTNDTAVRSMIGDRFERREEFLENMAEGVKISTGFSLGDLFPSSRLASLIGGTARRAAVNHRKMFELMDYAIKQHEERRAAMATSTEGEGIVKEDLVDVLLRIRKEGGLEVPLTMGMIKAVILDLFGAGSETSASTLQWAMSELVRNPKVMERAQAEVREKLQGKPTVTEDDLVELRYIKLIIKETLRMHPVVPLLLPRECGESCKVMGYDVPKGTTVFVNVWAISRDPKYWGGALTFKPERFEAGTIDFKGTDFEYTPFGAGRRMCPGLAFAQASMELVLAALLYHFDWKLPDGMLPSELDMMEEMSITARRKHDLYLQPVVSVPPHFYYKQFPRSVAGAMLFLEFAIASYASEIMELAFSKKKSKRQKGSCFDPINHGCEILEGGGTNIGGEDRGAQKHKVVINENKMDRFSLLDPRFDEHHRARRIENGEVLNVLRPMTHEASTTMVYDERYTPLLKLANLAIVARIWMWERLPVGRSHQLDPPQPWFPQGDTVVAPTVAHLYERAHGTYHVSCHAYISFTNELDTLLPQHSMEIMRTMVEQGRALMIPVGDPDEASMLRRHIQRAMHRLRKVAARLGCRCAPDVAVPQQLSAGPSTAHVGGTSFSHGAHVGRTSSSHGAATSAEGGRGHGPYDDEGEHQGEDDEGQGEYYEHEYDEIGMS</sequence>
<keyword evidence="6 13" id="KW-0479">Metal-binding</keyword>
<evidence type="ECO:0000313" key="17">
    <source>
        <dbReference type="Proteomes" id="UP000604825"/>
    </source>
</evidence>
<dbReference type="FunFam" id="1.10.630.10:FF:000008">
    <property type="entry name" value="Cytochrome P450 71D8"/>
    <property type="match status" value="1"/>
</dbReference>
<dbReference type="GO" id="GO:0006952">
    <property type="term" value="P:defense response"/>
    <property type="evidence" value="ECO:0007669"/>
    <property type="project" value="UniProtKB-KW"/>
</dbReference>
<protein>
    <recommendedName>
        <fullName evidence="18">Cytochrome P450</fullName>
    </recommendedName>
</protein>
<comment type="cofactor">
    <cofactor evidence="1 13">
        <name>heme</name>
        <dbReference type="ChEBI" id="CHEBI:30413"/>
    </cofactor>
</comment>
<dbReference type="GO" id="GO:0010333">
    <property type="term" value="F:terpene synthase activity"/>
    <property type="evidence" value="ECO:0007669"/>
    <property type="project" value="UniProtKB-ARBA"/>
</dbReference>
<organism evidence="16 17">
    <name type="scientific">Miscanthus lutarioriparius</name>
    <dbReference type="NCBI Taxonomy" id="422564"/>
    <lineage>
        <taxon>Eukaryota</taxon>
        <taxon>Viridiplantae</taxon>
        <taxon>Streptophyta</taxon>
        <taxon>Embryophyta</taxon>
        <taxon>Tracheophyta</taxon>
        <taxon>Spermatophyta</taxon>
        <taxon>Magnoliopsida</taxon>
        <taxon>Liliopsida</taxon>
        <taxon>Poales</taxon>
        <taxon>Poaceae</taxon>
        <taxon>PACMAD clade</taxon>
        <taxon>Panicoideae</taxon>
        <taxon>Andropogonodae</taxon>
        <taxon>Andropogoneae</taxon>
        <taxon>Saccharinae</taxon>
        <taxon>Miscanthus</taxon>
    </lineage>
</organism>
<feature type="region of interest" description="Disordered" evidence="14">
    <location>
        <begin position="776"/>
        <end position="844"/>
    </location>
</feature>
<evidence type="ECO:0000256" key="5">
    <source>
        <dbReference type="ARBA" id="ARBA00022692"/>
    </source>
</evidence>
<dbReference type="GO" id="GO:0051502">
    <property type="term" value="P:diterpene phytoalexin biosynthetic process"/>
    <property type="evidence" value="ECO:0007669"/>
    <property type="project" value="UniProtKB-ARBA"/>
</dbReference>
<evidence type="ECO:0008006" key="18">
    <source>
        <dbReference type="Google" id="ProtNLM"/>
    </source>
</evidence>
<dbReference type="PRINTS" id="PR00385">
    <property type="entry name" value="P450"/>
</dbReference>
<dbReference type="InterPro" id="IPR017972">
    <property type="entry name" value="Cyt_P450_CS"/>
</dbReference>
<evidence type="ECO:0000256" key="8">
    <source>
        <dbReference type="ARBA" id="ARBA00022989"/>
    </source>
</evidence>
<comment type="similarity">
    <text evidence="3">Belongs to the cytochrome P450 family.</text>
</comment>
<dbReference type="GO" id="GO:0005506">
    <property type="term" value="F:iron ion binding"/>
    <property type="evidence" value="ECO:0007669"/>
    <property type="project" value="InterPro"/>
</dbReference>
<dbReference type="AlphaFoldDB" id="A0A811PYQ1"/>
<feature type="binding site" description="axial binding residue" evidence="13">
    <location>
        <position position="447"/>
    </location>
    <ligand>
        <name>heme</name>
        <dbReference type="ChEBI" id="CHEBI:30413"/>
    </ligand>
    <ligandPart>
        <name>Fe</name>
        <dbReference type="ChEBI" id="CHEBI:18248"/>
    </ligandPart>
</feature>
<dbReference type="PANTHER" id="PTHR47955:SF21">
    <property type="entry name" value="OS06G0642300 PROTEIN"/>
    <property type="match status" value="1"/>
</dbReference>
<dbReference type="OrthoDB" id="675322at2759"/>
<dbReference type="PANTHER" id="PTHR47955">
    <property type="entry name" value="CYTOCHROME P450 FAMILY 71 PROTEIN"/>
    <property type="match status" value="1"/>
</dbReference>
<keyword evidence="5 15" id="KW-0812">Transmembrane</keyword>
<keyword evidence="10 13" id="KW-0408">Iron</keyword>
<accession>A0A811PYQ1</accession>
<dbReference type="GO" id="GO:0016020">
    <property type="term" value="C:membrane"/>
    <property type="evidence" value="ECO:0007669"/>
    <property type="project" value="UniProtKB-SubCell"/>
</dbReference>
<dbReference type="EMBL" id="CAJGYO010000008">
    <property type="protein sequence ID" value="CAD6251624.1"/>
    <property type="molecule type" value="Genomic_DNA"/>
</dbReference>
<dbReference type="GO" id="GO:0020037">
    <property type="term" value="F:heme binding"/>
    <property type="evidence" value="ECO:0007669"/>
    <property type="project" value="InterPro"/>
</dbReference>
<dbReference type="Pfam" id="PF00067">
    <property type="entry name" value="p450"/>
    <property type="match status" value="1"/>
</dbReference>
<reference evidence="16" key="1">
    <citation type="submission" date="2020-10" db="EMBL/GenBank/DDBJ databases">
        <authorList>
            <person name="Han B."/>
            <person name="Lu T."/>
            <person name="Zhao Q."/>
            <person name="Huang X."/>
            <person name="Zhao Y."/>
        </authorList>
    </citation>
    <scope>NUCLEOTIDE SEQUENCE</scope>
</reference>
<feature type="transmembrane region" description="Helical" evidence="15">
    <location>
        <begin position="6"/>
        <end position="23"/>
    </location>
</feature>
<proteinExistence type="inferred from homology"/>
<keyword evidence="7" id="KW-0611">Plant defense</keyword>
<evidence type="ECO:0000256" key="15">
    <source>
        <dbReference type="SAM" id="Phobius"/>
    </source>
</evidence>
<evidence type="ECO:0000256" key="9">
    <source>
        <dbReference type="ARBA" id="ARBA00023002"/>
    </source>
</evidence>
<keyword evidence="8 15" id="KW-1133">Transmembrane helix</keyword>
<comment type="subcellular location">
    <subcellularLocation>
        <location evidence="2">Membrane</location>
        <topology evidence="2">Single-pass membrane protein</topology>
    </subcellularLocation>
</comment>
<evidence type="ECO:0000256" key="12">
    <source>
        <dbReference type="ARBA" id="ARBA00023136"/>
    </source>
</evidence>
<evidence type="ECO:0000256" key="6">
    <source>
        <dbReference type="ARBA" id="ARBA00022723"/>
    </source>
</evidence>
<dbReference type="CDD" id="cd11072">
    <property type="entry name" value="CYP71-like"/>
    <property type="match status" value="1"/>
</dbReference>
<evidence type="ECO:0000256" key="13">
    <source>
        <dbReference type="PIRSR" id="PIRSR602401-1"/>
    </source>
</evidence>
<keyword evidence="17" id="KW-1185">Reference proteome</keyword>
<keyword evidence="4 13" id="KW-0349">Heme</keyword>
<evidence type="ECO:0000256" key="2">
    <source>
        <dbReference type="ARBA" id="ARBA00004167"/>
    </source>
</evidence>
<name>A0A811PYQ1_9POAL</name>
<feature type="compositionally biased region" description="Acidic residues" evidence="14">
    <location>
        <begin position="817"/>
        <end position="830"/>
    </location>
</feature>
<dbReference type="InterPro" id="IPR001128">
    <property type="entry name" value="Cyt_P450"/>
</dbReference>
<keyword evidence="12 15" id="KW-0472">Membrane</keyword>
<dbReference type="Proteomes" id="UP000604825">
    <property type="component" value="Unassembled WGS sequence"/>
</dbReference>
<comment type="caution">
    <text evidence="16">The sequence shown here is derived from an EMBL/GenBank/DDBJ whole genome shotgun (WGS) entry which is preliminary data.</text>
</comment>
<dbReference type="InterPro" id="IPR036396">
    <property type="entry name" value="Cyt_P450_sf"/>
</dbReference>
<evidence type="ECO:0000313" key="16">
    <source>
        <dbReference type="EMBL" id="CAD6251624.1"/>
    </source>
</evidence>
<dbReference type="PRINTS" id="PR00463">
    <property type="entry name" value="EP450I"/>
</dbReference>
<dbReference type="Gene3D" id="1.10.630.10">
    <property type="entry name" value="Cytochrome P450"/>
    <property type="match status" value="1"/>
</dbReference>
<dbReference type="SUPFAM" id="SSF48264">
    <property type="entry name" value="Cytochrome P450"/>
    <property type="match status" value="1"/>
</dbReference>